<evidence type="ECO:0000256" key="3">
    <source>
        <dbReference type="ARBA" id="ARBA00012949"/>
    </source>
</evidence>
<protein>
    <recommendedName>
        <fullName evidence="3">cytochrome-c oxidase</fullName>
        <ecNumber evidence="3">7.1.1.9</ecNumber>
    </recommendedName>
    <alternativeName>
        <fullName evidence="14">Cytochrome aa3 subunit 2</fullName>
    </alternativeName>
</protein>
<evidence type="ECO:0000256" key="2">
    <source>
        <dbReference type="ARBA" id="ARBA00007866"/>
    </source>
</evidence>
<evidence type="ECO:0000256" key="15">
    <source>
        <dbReference type="ARBA" id="ARBA00047816"/>
    </source>
</evidence>
<dbReference type="PROSITE" id="PS50857">
    <property type="entry name" value="COX2_CUA"/>
    <property type="match status" value="1"/>
</dbReference>
<dbReference type="EMBL" id="FNNH01000014">
    <property type="protein sequence ID" value="SDW50266.1"/>
    <property type="molecule type" value="Genomic_DNA"/>
</dbReference>
<dbReference type="InterPro" id="IPR034236">
    <property type="entry name" value="CuRO_CcO_Caa3_II"/>
</dbReference>
<dbReference type="Gene3D" id="1.10.287.90">
    <property type="match status" value="1"/>
</dbReference>
<proteinExistence type="inferred from homology"/>
<dbReference type="GO" id="GO:0042773">
    <property type="term" value="P:ATP synthesis coupled electron transport"/>
    <property type="evidence" value="ECO:0007669"/>
    <property type="project" value="TreeGrafter"/>
</dbReference>
<evidence type="ECO:0000259" key="17">
    <source>
        <dbReference type="PROSITE" id="PS50857"/>
    </source>
</evidence>
<keyword evidence="11" id="KW-0186">Copper</keyword>
<comment type="similarity">
    <text evidence="2">Belongs to the cytochrome c oxidase subunit 2 family.</text>
</comment>
<feature type="transmembrane region" description="Helical" evidence="16">
    <location>
        <begin position="258"/>
        <end position="280"/>
    </location>
</feature>
<dbReference type="GO" id="GO:0016491">
    <property type="term" value="F:oxidoreductase activity"/>
    <property type="evidence" value="ECO:0007669"/>
    <property type="project" value="InterPro"/>
</dbReference>
<feature type="domain" description="Cytochrome oxidase subunit II copper A binding" evidence="17">
    <location>
        <begin position="294"/>
        <end position="406"/>
    </location>
</feature>
<dbReference type="NCBIfam" id="TIGR02866">
    <property type="entry name" value="CoxB"/>
    <property type="match status" value="1"/>
</dbReference>
<reference evidence="18 19" key="1">
    <citation type="submission" date="2016-10" db="EMBL/GenBank/DDBJ databases">
        <authorList>
            <person name="de Groot N.N."/>
        </authorList>
    </citation>
    <scope>NUCLEOTIDE SEQUENCE [LARGE SCALE GENOMIC DNA]</scope>
    <source>
        <strain evidence="18 19">Nm110</strain>
    </source>
</reference>
<evidence type="ECO:0000313" key="19">
    <source>
        <dbReference type="Proteomes" id="UP000183454"/>
    </source>
</evidence>
<dbReference type="EC" id="7.1.1.9" evidence="3"/>
<evidence type="ECO:0000256" key="13">
    <source>
        <dbReference type="ARBA" id="ARBA00024688"/>
    </source>
</evidence>
<evidence type="ECO:0000256" key="14">
    <source>
        <dbReference type="ARBA" id="ARBA00031399"/>
    </source>
</evidence>
<dbReference type="InterPro" id="IPR008972">
    <property type="entry name" value="Cupredoxin"/>
</dbReference>
<keyword evidence="8" id="KW-1278">Translocase</keyword>
<evidence type="ECO:0000256" key="10">
    <source>
        <dbReference type="ARBA" id="ARBA00022989"/>
    </source>
</evidence>
<gene>
    <name evidence="18" type="ORF">SAMN05421882_10143</name>
</gene>
<dbReference type="CDD" id="cd04213">
    <property type="entry name" value="CuRO_CcO_Caa3_II"/>
    <property type="match status" value="1"/>
</dbReference>
<evidence type="ECO:0000256" key="7">
    <source>
        <dbReference type="ARBA" id="ARBA00022723"/>
    </source>
</evidence>
<feature type="transmembrane region" description="Helical" evidence="16">
    <location>
        <begin position="178"/>
        <end position="197"/>
    </location>
</feature>
<comment type="function">
    <text evidence="13">Subunits I and II form the functional core of the enzyme complex. Electrons originating in cytochrome c are transferred via heme a and Cu(A) to the binuclear center formed by heme a3 and Cu(B).</text>
</comment>
<organism evidence="18 19">
    <name type="scientific">Nitrosomonas communis</name>
    <dbReference type="NCBI Taxonomy" id="44574"/>
    <lineage>
        <taxon>Bacteria</taxon>
        <taxon>Pseudomonadati</taxon>
        <taxon>Pseudomonadota</taxon>
        <taxon>Betaproteobacteria</taxon>
        <taxon>Nitrosomonadales</taxon>
        <taxon>Nitrosomonadaceae</taxon>
        <taxon>Nitrosomonas</taxon>
    </lineage>
</organism>
<keyword evidence="7" id="KW-0479">Metal-binding</keyword>
<evidence type="ECO:0000256" key="6">
    <source>
        <dbReference type="ARBA" id="ARBA00022692"/>
    </source>
</evidence>
<accession>A0A1H2U265</accession>
<sequence length="411" mass="46320">MRYLELSIWDNKSGFNINTNGVVVNHLSSQKAGDGYQHSCQQRDMQTPRVEAAFAVIAQQPVERSECQRHDGQQCMNPGNKQGTNTRYKYQVNQAGYSCQPATQTAQASQPQTYAYPERVICVQINQISTYQSKQEGNRKMYQHGMNWVSTNRHAADNRLLCHGYTPRQKLRIKTLTISHSLVLLEAISILFFLAGCSGPQSALNPAGPSAHAVADLWWGMLGFFVLILLTMVALWLYAMWRKPVSMTKAQARRISSWWIIGGGVALPTISIITLLSFSIPMGFRMLPLPLEEQTPLRIEVTARQWLWQIRYADTRVVTMNELHLPAGIPVDVHVSSADVIHSFWVPRLSGKIDVIPGRTNTLRLQADAPGHFRGQCSEFCGRGHAHMILSVIVHTPEEFEAWLEERGKEL</sequence>
<evidence type="ECO:0000256" key="4">
    <source>
        <dbReference type="ARBA" id="ARBA00022448"/>
    </source>
</evidence>
<dbReference type="PANTHER" id="PTHR22888">
    <property type="entry name" value="CYTOCHROME C OXIDASE, SUBUNIT II"/>
    <property type="match status" value="1"/>
</dbReference>
<keyword evidence="12 16" id="KW-0472">Membrane</keyword>
<dbReference type="InterPro" id="IPR001505">
    <property type="entry name" value="Copper_CuA"/>
</dbReference>
<evidence type="ECO:0000256" key="5">
    <source>
        <dbReference type="ARBA" id="ARBA00022660"/>
    </source>
</evidence>
<dbReference type="GO" id="GO:0005507">
    <property type="term" value="F:copper ion binding"/>
    <property type="evidence" value="ECO:0007669"/>
    <property type="project" value="InterPro"/>
</dbReference>
<keyword evidence="4" id="KW-0813">Transport</keyword>
<dbReference type="Pfam" id="PF00116">
    <property type="entry name" value="COX2"/>
    <property type="match status" value="1"/>
</dbReference>
<dbReference type="Proteomes" id="UP000183454">
    <property type="component" value="Unassembled WGS sequence"/>
</dbReference>
<name>A0A1H2U265_9PROT</name>
<keyword evidence="9" id="KW-0249">Electron transport</keyword>
<keyword evidence="6 16" id="KW-0812">Transmembrane</keyword>
<comment type="subcellular location">
    <subcellularLocation>
        <location evidence="1">Membrane</location>
        <topology evidence="1">Multi-pass membrane protein</topology>
    </subcellularLocation>
</comment>
<dbReference type="PROSITE" id="PS00078">
    <property type="entry name" value="COX2"/>
    <property type="match status" value="1"/>
</dbReference>
<keyword evidence="10 16" id="KW-1133">Transmembrane helix</keyword>
<dbReference type="InterPro" id="IPR002429">
    <property type="entry name" value="CcO_II-like_C"/>
</dbReference>
<comment type="catalytic activity">
    <reaction evidence="15">
        <text>4 Fe(II)-[cytochrome c] + O2 + 8 H(+)(in) = 4 Fe(III)-[cytochrome c] + 2 H2O + 4 H(+)(out)</text>
        <dbReference type="Rhea" id="RHEA:11436"/>
        <dbReference type="Rhea" id="RHEA-COMP:10350"/>
        <dbReference type="Rhea" id="RHEA-COMP:14399"/>
        <dbReference type="ChEBI" id="CHEBI:15377"/>
        <dbReference type="ChEBI" id="CHEBI:15378"/>
        <dbReference type="ChEBI" id="CHEBI:15379"/>
        <dbReference type="ChEBI" id="CHEBI:29033"/>
        <dbReference type="ChEBI" id="CHEBI:29034"/>
        <dbReference type="EC" id="7.1.1.9"/>
    </reaction>
</comment>
<dbReference type="InterPro" id="IPR045187">
    <property type="entry name" value="CcO_II"/>
</dbReference>
<evidence type="ECO:0000256" key="11">
    <source>
        <dbReference type="ARBA" id="ARBA00023008"/>
    </source>
</evidence>
<dbReference type="GO" id="GO:0016020">
    <property type="term" value="C:membrane"/>
    <property type="evidence" value="ECO:0007669"/>
    <property type="project" value="UniProtKB-SubCell"/>
</dbReference>
<feature type="transmembrane region" description="Helical" evidence="16">
    <location>
        <begin position="217"/>
        <end position="238"/>
    </location>
</feature>
<evidence type="ECO:0000256" key="12">
    <source>
        <dbReference type="ARBA" id="ARBA00023136"/>
    </source>
</evidence>
<dbReference type="PANTHER" id="PTHR22888:SF9">
    <property type="entry name" value="CYTOCHROME C OXIDASE SUBUNIT 2"/>
    <property type="match status" value="1"/>
</dbReference>
<dbReference type="InterPro" id="IPR036257">
    <property type="entry name" value="Cyt_c_oxidase_su2_TM_sf"/>
</dbReference>
<keyword evidence="5" id="KW-0679">Respiratory chain</keyword>
<evidence type="ECO:0000313" key="18">
    <source>
        <dbReference type="EMBL" id="SDW50266.1"/>
    </source>
</evidence>
<evidence type="ECO:0000256" key="1">
    <source>
        <dbReference type="ARBA" id="ARBA00004141"/>
    </source>
</evidence>
<evidence type="ECO:0000256" key="16">
    <source>
        <dbReference type="SAM" id="Phobius"/>
    </source>
</evidence>
<evidence type="ECO:0000256" key="8">
    <source>
        <dbReference type="ARBA" id="ARBA00022967"/>
    </source>
</evidence>
<dbReference type="Gene3D" id="2.60.40.420">
    <property type="entry name" value="Cupredoxins - blue copper proteins"/>
    <property type="match status" value="1"/>
</dbReference>
<dbReference type="AlphaFoldDB" id="A0A1H2U265"/>
<dbReference type="GO" id="GO:0004129">
    <property type="term" value="F:cytochrome-c oxidase activity"/>
    <property type="evidence" value="ECO:0007669"/>
    <property type="project" value="UniProtKB-EC"/>
</dbReference>
<dbReference type="SUPFAM" id="SSF49503">
    <property type="entry name" value="Cupredoxins"/>
    <property type="match status" value="1"/>
</dbReference>
<evidence type="ECO:0000256" key="9">
    <source>
        <dbReference type="ARBA" id="ARBA00022982"/>
    </source>
</evidence>
<dbReference type="InterPro" id="IPR014222">
    <property type="entry name" value="Cyt_c_oxidase_su2"/>
</dbReference>